<proteinExistence type="predicted"/>
<evidence type="ECO:0000313" key="2">
    <source>
        <dbReference type="Proteomes" id="UP000008367"/>
    </source>
</evidence>
<gene>
    <name evidence="1" type="ORF">VCHENC02_5108</name>
</gene>
<organism evidence="1 2">
    <name type="scientific">Vibrio harveyi</name>
    <name type="common">Beneckea harveyi</name>
    <dbReference type="NCBI Taxonomy" id="669"/>
    <lineage>
        <taxon>Bacteria</taxon>
        <taxon>Pseudomonadati</taxon>
        <taxon>Pseudomonadota</taxon>
        <taxon>Gammaproteobacteria</taxon>
        <taxon>Vibrionales</taxon>
        <taxon>Vibrionaceae</taxon>
        <taxon>Vibrio</taxon>
    </lineage>
</organism>
<dbReference type="EMBL" id="AJSR01002261">
    <property type="protein sequence ID" value="EKM29048.1"/>
    <property type="molecule type" value="Genomic_DNA"/>
</dbReference>
<accession>A0A454CRM9</accession>
<name>A0A454CRM9_VIBHA</name>
<sequence>MERNNKQQKHAKYCVFPIISTITHEGHTYFSLT</sequence>
<protein>
    <submittedName>
        <fullName evidence="1">Uncharacterized protein</fullName>
    </submittedName>
</protein>
<comment type="caution">
    <text evidence="1">The sequence shown here is derived from an EMBL/GenBank/DDBJ whole genome shotgun (WGS) entry which is preliminary data.</text>
</comment>
<reference evidence="1 2" key="1">
    <citation type="submission" date="2012-10" db="EMBL/GenBank/DDBJ databases">
        <title>Genome sequence of Vibrio Cholerae HENC-02.</title>
        <authorList>
            <person name="Eppinger M."/>
            <person name="Hasan N.A."/>
            <person name="Sengamalay N."/>
            <person name="Hine E."/>
            <person name="Su Q."/>
            <person name="Daugherty S.C."/>
            <person name="Young S."/>
            <person name="Sadzewicz L."/>
            <person name="Tallon L."/>
            <person name="Cebula T.A."/>
            <person name="Ravel J."/>
            <person name="Colwell R.R."/>
        </authorList>
    </citation>
    <scope>NUCLEOTIDE SEQUENCE [LARGE SCALE GENOMIC DNA]</scope>
    <source>
        <strain evidence="1 2">HENC-02</strain>
    </source>
</reference>
<feature type="non-terminal residue" evidence="1">
    <location>
        <position position="33"/>
    </location>
</feature>
<dbReference type="Proteomes" id="UP000008367">
    <property type="component" value="Unassembled WGS sequence"/>
</dbReference>
<dbReference type="AlphaFoldDB" id="A0A454CRM9"/>
<evidence type="ECO:0000313" key="1">
    <source>
        <dbReference type="EMBL" id="EKM29048.1"/>
    </source>
</evidence>